<dbReference type="InterPro" id="IPR012349">
    <property type="entry name" value="Split_barrel_FMN-bd"/>
</dbReference>
<dbReference type="Gene3D" id="1.10.260.40">
    <property type="entry name" value="lambda repressor-like DNA-binding domains"/>
    <property type="match status" value="1"/>
</dbReference>
<dbReference type="PANTHER" id="PTHR46797">
    <property type="entry name" value="HTH-TYPE TRANSCRIPTIONAL REGULATOR"/>
    <property type="match status" value="1"/>
</dbReference>
<feature type="region of interest" description="Disordered" evidence="2">
    <location>
        <begin position="1"/>
        <end position="24"/>
    </location>
</feature>
<sequence>MSAVKSTPGTHPQQSGETTGRTDLGRRLAARRNALGLSREQLGQKCGADANYIAYLEDHAASPAISTLLRIADALGVTVEDLTGASAERVPGRSTARRDSSLVPLDETECRRLLATHGVGRIAVFIPDGPAVLPVNYLVAGSDITFRTAEGATAARAAGTEAAFEIDNIDDVTASGWSVLAVGELAPVTDAEELHHLNATARSHPWAGGARTHWMKLTPVRLTGRRVVHE</sequence>
<dbReference type="PANTHER" id="PTHR46797:SF1">
    <property type="entry name" value="METHYLPHOSPHONATE SYNTHASE"/>
    <property type="match status" value="1"/>
</dbReference>
<reference evidence="4 5" key="1">
    <citation type="submission" date="2021-08" db="EMBL/GenBank/DDBJ databases">
        <title>Genomic Architecture of Streptomyces flavotricini NGL1 and Streptomyces erythrochromogenes HMS4 With Differential Plant Beneficial attributes and laccase production capabilities.</title>
        <authorList>
            <person name="Salwan R."/>
            <person name="Kaur R."/>
            <person name="Sharma V."/>
        </authorList>
    </citation>
    <scope>NUCLEOTIDE SEQUENCE [LARGE SCALE GENOMIC DNA]</scope>
    <source>
        <strain evidence="4 5">NGL1</strain>
    </source>
</reference>
<dbReference type="SUPFAM" id="SSF50475">
    <property type="entry name" value="FMN-binding split barrel"/>
    <property type="match status" value="1"/>
</dbReference>
<dbReference type="Gene3D" id="2.30.110.10">
    <property type="entry name" value="Electron Transport, Fmn-binding Protein, Chain A"/>
    <property type="match status" value="1"/>
</dbReference>
<dbReference type="CDD" id="cd00093">
    <property type="entry name" value="HTH_XRE"/>
    <property type="match status" value="1"/>
</dbReference>
<gene>
    <name evidence="4" type="ORF">K7B10_06775</name>
</gene>
<dbReference type="InterPro" id="IPR050807">
    <property type="entry name" value="TransReg_Diox_bact_type"/>
</dbReference>
<accession>A0ABS8E086</accession>
<keyword evidence="1" id="KW-0238">DNA-binding</keyword>
<organism evidence="4 5">
    <name type="scientific">Streptomyces flavotricini</name>
    <dbReference type="NCBI Taxonomy" id="66888"/>
    <lineage>
        <taxon>Bacteria</taxon>
        <taxon>Bacillati</taxon>
        <taxon>Actinomycetota</taxon>
        <taxon>Actinomycetes</taxon>
        <taxon>Kitasatosporales</taxon>
        <taxon>Streptomycetaceae</taxon>
        <taxon>Streptomyces</taxon>
    </lineage>
</organism>
<dbReference type="InterPro" id="IPR010982">
    <property type="entry name" value="Lambda_DNA-bd_dom_sf"/>
</dbReference>
<dbReference type="InterPro" id="IPR024747">
    <property type="entry name" value="Pyridox_Oxase-rel"/>
</dbReference>
<dbReference type="Pfam" id="PF12900">
    <property type="entry name" value="Pyridox_ox_2"/>
    <property type="match status" value="1"/>
</dbReference>
<dbReference type="EMBL" id="JAINUL010000001">
    <property type="protein sequence ID" value="MCC0094495.1"/>
    <property type="molecule type" value="Genomic_DNA"/>
</dbReference>
<proteinExistence type="predicted"/>
<comment type="caution">
    <text evidence="4">The sequence shown here is derived from an EMBL/GenBank/DDBJ whole genome shotgun (WGS) entry which is preliminary data.</text>
</comment>
<dbReference type="InterPro" id="IPR001387">
    <property type="entry name" value="Cro/C1-type_HTH"/>
</dbReference>
<feature type="compositionally biased region" description="Polar residues" evidence="2">
    <location>
        <begin position="1"/>
        <end position="21"/>
    </location>
</feature>
<feature type="domain" description="HTH cro/C1-type" evidence="3">
    <location>
        <begin position="28"/>
        <end position="82"/>
    </location>
</feature>
<keyword evidence="5" id="KW-1185">Reference proteome</keyword>
<dbReference type="SMART" id="SM00530">
    <property type="entry name" value="HTH_XRE"/>
    <property type="match status" value="1"/>
</dbReference>
<evidence type="ECO:0000256" key="1">
    <source>
        <dbReference type="ARBA" id="ARBA00023125"/>
    </source>
</evidence>
<protein>
    <submittedName>
        <fullName evidence="4">Pyridoxamine 5'-phosphate oxidase family protein</fullName>
    </submittedName>
</protein>
<evidence type="ECO:0000256" key="2">
    <source>
        <dbReference type="SAM" id="MobiDB-lite"/>
    </source>
</evidence>
<evidence type="ECO:0000313" key="4">
    <source>
        <dbReference type="EMBL" id="MCC0094495.1"/>
    </source>
</evidence>
<dbReference type="SUPFAM" id="SSF47413">
    <property type="entry name" value="lambda repressor-like DNA-binding domains"/>
    <property type="match status" value="1"/>
</dbReference>
<name>A0ABS8E086_9ACTN</name>
<dbReference type="Pfam" id="PF13560">
    <property type="entry name" value="HTH_31"/>
    <property type="match status" value="1"/>
</dbReference>
<evidence type="ECO:0000259" key="3">
    <source>
        <dbReference type="PROSITE" id="PS50943"/>
    </source>
</evidence>
<dbReference type="Proteomes" id="UP001520654">
    <property type="component" value="Unassembled WGS sequence"/>
</dbReference>
<evidence type="ECO:0000313" key="5">
    <source>
        <dbReference type="Proteomes" id="UP001520654"/>
    </source>
</evidence>
<dbReference type="PROSITE" id="PS50943">
    <property type="entry name" value="HTH_CROC1"/>
    <property type="match status" value="1"/>
</dbReference>